<accession>A0A837G2U3</accession>
<dbReference type="AlphaFoldDB" id="A0A837G2U3"/>
<comment type="caution">
    <text evidence="1">The sequence shown here is derived from an EMBL/GenBank/DDBJ whole genome shotgun (WGS) entry which is preliminary data.</text>
</comment>
<dbReference type="RefSeq" id="WP_045987054.1">
    <property type="nucleotide sequence ID" value="NZ_CP063051.1"/>
</dbReference>
<dbReference type="EMBL" id="JXXR01000021">
    <property type="protein sequence ID" value="KJY68806.1"/>
    <property type="molecule type" value="Genomic_DNA"/>
</dbReference>
<proteinExistence type="predicted"/>
<sequence length="75" mass="8136">MKDFIKCVVRGRTGLVITLMLPYDIICEQVCSNPSAVKQLIIVGLIKFSDVIELVALSSSILEGGSQLTLINVNN</sequence>
<organism evidence="1">
    <name type="scientific">Vibrio coralliilyticus</name>
    <dbReference type="NCBI Taxonomy" id="190893"/>
    <lineage>
        <taxon>Bacteria</taxon>
        <taxon>Pseudomonadati</taxon>
        <taxon>Pseudomonadota</taxon>
        <taxon>Gammaproteobacteria</taxon>
        <taxon>Vibrionales</taxon>
        <taxon>Vibrionaceae</taxon>
        <taxon>Vibrio</taxon>
    </lineage>
</organism>
<protein>
    <submittedName>
        <fullName evidence="1">Uncharacterized protein</fullName>
    </submittedName>
</protein>
<evidence type="ECO:0000313" key="1">
    <source>
        <dbReference type="EMBL" id="KJY68806.1"/>
    </source>
</evidence>
<reference evidence="1" key="1">
    <citation type="journal article" date="2015" name="BMC Genomics">
        <title>Genome mining reveals unlocked bioactive potential of marine Gram-negative bacteria.</title>
        <authorList>
            <person name="Machado H."/>
            <person name="Sonnenschein E.C."/>
            <person name="Melchiorsen J."/>
            <person name="Gram L."/>
        </authorList>
    </citation>
    <scope>NUCLEOTIDE SEQUENCE</scope>
    <source>
        <strain evidence="1">S2052</strain>
    </source>
</reference>
<gene>
    <name evidence="1" type="ORF">TW71_19835</name>
</gene>
<name>A0A837G2U3_9VIBR</name>